<comment type="caution">
    <text evidence="1">The sequence shown here is derived from an EMBL/GenBank/DDBJ whole genome shotgun (WGS) entry which is preliminary data.</text>
</comment>
<gene>
    <name evidence="1" type="ORF">E2C01_007537</name>
</gene>
<name>A0A5B7D4G7_PORTR</name>
<keyword evidence="2" id="KW-1185">Reference proteome</keyword>
<dbReference type="AlphaFoldDB" id="A0A5B7D4G7"/>
<evidence type="ECO:0000313" key="1">
    <source>
        <dbReference type="EMBL" id="MPC14763.1"/>
    </source>
</evidence>
<protein>
    <submittedName>
        <fullName evidence="1">Uncharacterized protein</fullName>
    </submittedName>
</protein>
<accession>A0A5B7D4G7</accession>
<evidence type="ECO:0000313" key="2">
    <source>
        <dbReference type="Proteomes" id="UP000324222"/>
    </source>
</evidence>
<dbReference type="Proteomes" id="UP000324222">
    <property type="component" value="Unassembled WGS sequence"/>
</dbReference>
<organism evidence="1 2">
    <name type="scientific">Portunus trituberculatus</name>
    <name type="common">Swimming crab</name>
    <name type="synonym">Neptunus trituberculatus</name>
    <dbReference type="NCBI Taxonomy" id="210409"/>
    <lineage>
        <taxon>Eukaryota</taxon>
        <taxon>Metazoa</taxon>
        <taxon>Ecdysozoa</taxon>
        <taxon>Arthropoda</taxon>
        <taxon>Crustacea</taxon>
        <taxon>Multicrustacea</taxon>
        <taxon>Malacostraca</taxon>
        <taxon>Eumalacostraca</taxon>
        <taxon>Eucarida</taxon>
        <taxon>Decapoda</taxon>
        <taxon>Pleocyemata</taxon>
        <taxon>Brachyura</taxon>
        <taxon>Eubrachyura</taxon>
        <taxon>Portunoidea</taxon>
        <taxon>Portunidae</taxon>
        <taxon>Portuninae</taxon>
        <taxon>Portunus</taxon>
    </lineage>
</organism>
<sequence>MGDTGYCCSVFWLPYIQQVGSGLDGLGGRCSERCRGGQQPHAKHQAHVDEGHGQVEGRIGRRYLPCFFL</sequence>
<proteinExistence type="predicted"/>
<dbReference type="EMBL" id="VSRR010000377">
    <property type="protein sequence ID" value="MPC14763.1"/>
    <property type="molecule type" value="Genomic_DNA"/>
</dbReference>
<reference evidence="1 2" key="1">
    <citation type="submission" date="2019-05" db="EMBL/GenBank/DDBJ databases">
        <title>Another draft genome of Portunus trituberculatus and its Hox gene families provides insights of decapod evolution.</title>
        <authorList>
            <person name="Jeong J.-H."/>
            <person name="Song I."/>
            <person name="Kim S."/>
            <person name="Choi T."/>
            <person name="Kim D."/>
            <person name="Ryu S."/>
            <person name="Kim W."/>
        </authorList>
    </citation>
    <scope>NUCLEOTIDE SEQUENCE [LARGE SCALE GENOMIC DNA]</scope>
    <source>
        <tissue evidence="1">Muscle</tissue>
    </source>
</reference>